<name>A0A8X6PLL2_NEPPI</name>
<keyword evidence="2" id="KW-1185">Reference proteome</keyword>
<feature type="non-terminal residue" evidence="1">
    <location>
        <position position="49"/>
    </location>
</feature>
<comment type="caution">
    <text evidence="1">The sequence shown here is derived from an EMBL/GenBank/DDBJ whole genome shotgun (WGS) entry which is preliminary data.</text>
</comment>
<proteinExistence type="predicted"/>
<evidence type="ECO:0000313" key="2">
    <source>
        <dbReference type="Proteomes" id="UP000887013"/>
    </source>
</evidence>
<reference evidence="1" key="1">
    <citation type="submission" date="2020-08" db="EMBL/GenBank/DDBJ databases">
        <title>Multicomponent nature underlies the extraordinary mechanical properties of spider dragline silk.</title>
        <authorList>
            <person name="Kono N."/>
            <person name="Nakamura H."/>
            <person name="Mori M."/>
            <person name="Yoshida Y."/>
            <person name="Ohtoshi R."/>
            <person name="Malay A.D."/>
            <person name="Moran D.A.P."/>
            <person name="Tomita M."/>
            <person name="Numata K."/>
            <person name="Arakawa K."/>
        </authorList>
    </citation>
    <scope>NUCLEOTIDE SEQUENCE</scope>
</reference>
<dbReference type="AlphaFoldDB" id="A0A8X6PLL2"/>
<protein>
    <submittedName>
        <fullName evidence="1">Uncharacterized protein</fullName>
    </submittedName>
</protein>
<dbReference type="Proteomes" id="UP000887013">
    <property type="component" value="Unassembled WGS sequence"/>
</dbReference>
<dbReference type="EMBL" id="BMAW01116526">
    <property type="protein sequence ID" value="GFT71026.1"/>
    <property type="molecule type" value="Genomic_DNA"/>
</dbReference>
<organism evidence="1 2">
    <name type="scientific">Nephila pilipes</name>
    <name type="common">Giant wood spider</name>
    <name type="synonym">Nephila maculata</name>
    <dbReference type="NCBI Taxonomy" id="299642"/>
    <lineage>
        <taxon>Eukaryota</taxon>
        <taxon>Metazoa</taxon>
        <taxon>Ecdysozoa</taxon>
        <taxon>Arthropoda</taxon>
        <taxon>Chelicerata</taxon>
        <taxon>Arachnida</taxon>
        <taxon>Araneae</taxon>
        <taxon>Araneomorphae</taxon>
        <taxon>Entelegynae</taxon>
        <taxon>Araneoidea</taxon>
        <taxon>Nephilidae</taxon>
        <taxon>Nephila</taxon>
    </lineage>
</organism>
<accession>A0A8X6PLL2</accession>
<gene>
    <name evidence="1" type="ORF">NPIL_81791</name>
</gene>
<evidence type="ECO:0000313" key="1">
    <source>
        <dbReference type="EMBL" id="GFT71026.1"/>
    </source>
</evidence>
<sequence length="49" mass="5496">MAWPKFDVTADTVMTMTLNNQPIFNDVKTVTLMTNRPAVLAMMQPVTNP</sequence>